<gene>
    <name evidence="2" type="ORF">PQR62_03490</name>
</gene>
<dbReference type="Proteomes" id="UP001629246">
    <property type="component" value="Unassembled WGS sequence"/>
</dbReference>
<reference evidence="2 3" key="1">
    <citation type="journal article" date="2024" name="Chem. Sci.">
        <title>Discovery of megapolipeptins by genome mining of a Burkholderiales bacteria collection.</title>
        <authorList>
            <person name="Paulo B.S."/>
            <person name="Recchia M.J.J."/>
            <person name="Lee S."/>
            <person name="Fergusson C.H."/>
            <person name="Romanowski S.B."/>
            <person name="Hernandez A."/>
            <person name="Krull N."/>
            <person name="Liu D.Y."/>
            <person name="Cavanagh H."/>
            <person name="Bos A."/>
            <person name="Gray C.A."/>
            <person name="Murphy B.T."/>
            <person name="Linington R.G."/>
            <person name="Eustaquio A.S."/>
        </authorList>
    </citation>
    <scope>NUCLEOTIDE SEQUENCE [LARGE SCALE GENOMIC DNA]</scope>
    <source>
        <strain evidence="2 3">RL21-008-BIB-A</strain>
    </source>
</reference>
<sequence>MQKILSVAVAIGILAAAALPAQARDTKHLLSIEDGLQESGSEAKLDGSVKFYFAGQKHPVVLKKFITDVSNLKTNAVGKSDEVACNWAFLSTLVAFEKKAKQLGANAVVNMVSYYKKDEMASATQFECHAGAVMAGVALKGEIVTISDK</sequence>
<dbReference type="EMBL" id="JAQQFM010000002">
    <property type="protein sequence ID" value="MFL9923315.1"/>
    <property type="molecule type" value="Genomic_DNA"/>
</dbReference>
<dbReference type="RefSeq" id="WP_408154862.1">
    <property type="nucleotide sequence ID" value="NZ_JAQQFM010000002.1"/>
</dbReference>
<feature type="signal peptide" evidence="1">
    <location>
        <begin position="1"/>
        <end position="23"/>
    </location>
</feature>
<comment type="caution">
    <text evidence="2">The sequence shown here is derived from an EMBL/GenBank/DDBJ whole genome shotgun (WGS) entry which is preliminary data.</text>
</comment>
<protein>
    <submittedName>
        <fullName evidence="2">Excinuclease ATPase subunit</fullName>
    </submittedName>
</protein>
<keyword evidence="3" id="KW-1185">Reference proteome</keyword>
<keyword evidence="1" id="KW-0732">Signal</keyword>
<evidence type="ECO:0000313" key="3">
    <source>
        <dbReference type="Proteomes" id="UP001629246"/>
    </source>
</evidence>
<proteinExistence type="predicted"/>
<name>A0ABW9A619_9BURK</name>
<evidence type="ECO:0000256" key="1">
    <source>
        <dbReference type="SAM" id="SignalP"/>
    </source>
</evidence>
<feature type="chain" id="PRO_5047228790" evidence="1">
    <location>
        <begin position="24"/>
        <end position="149"/>
    </location>
</feature>
<accession>A0ABW9A619</accession>
<evidence type="ECO:0000313" key="2">
    <source>
        <dbReference type="EMBL" id="MFL9923315.1"/>
    </source>
</evidence>
<organism evidence="2 3">
    <name type="scientific">Herbaspirillum lusitanum</name>
    <dbReference type="NCBI Taxonomy" id="213312"/>
    <lineage>
        <taxon>Bacteria</taxon>
        <taxon>Pseudomonadati</taxon>
        <taxon>Pseudomonadota</taxon>
        <taxon>Betaproteobacteria</taxon>
        <taxon>Burkholderiales</taxon>
        <taxon>Oxalobacteraceae</taxon>
        <taxon>Herbaspirillum</taxon>
    </lineage>
</organism>